<dbReference type="AlphaFoldDB" id="A0A3A9VWQ8"/>
<protein>
    <submittedName>
        <fullName evidence="1">Uncharacterized protein</fullName>
    </submittedName>
</protein>
<reference evidence="3 4" key="1">
    <citation type="submission" date="2018-09" db="EMBL/GenBank/DDBJ databases">
        <title>Streptomyces sp. nov. DS1-2, an endophytic actinomycete isolated from roots of Dendrobium scabrilingue.</title>
        <authorList>
            <person name="Kuncharoen N."/>
            <person name="Kudo T."/>
            <person name="Ohkuma M."/>
            <person name="Yuki M."/>
            <person name="Tanasupawat S."/>
        </authorList>
    </citation>
    <scope>NUCLEOTIDE SEQUENCE [LARGE SCALE GENOMIC DNA]</scope>
    <source>
        <strain evidence="1 4">AZ1-7</strain>
        <strain evidence="2 3">DS1-2</strain>
    </source>
</reference>
<accession>A0A3A9VWQ8</accession>
<evidence type="ECO:0000313" key="1">
    <source>
        <dbReference type="EMBL" id="RKN05179.1"/>
    </source>
</evidence>
<dbReference type="Proteomes" id="UP000275024">
    <property type="component" value="Unassembled WGS sequence"/>
</dbReference>
<sequence>MVAIEITAATVRLGDQLVVGGRPYTVCDMSALASGGKLLHFHGGESFHMGCFTVLWASRHISQLPGFIAPRARRYAETRRQRATR</sequence>
<gene>
    <name evidence="2" type="ORF">D7318_25095</name>
    <name evidence="1" type="ORF">D7319_25730</name>
</gene>
<comment type="caution">
    <text evidence="1">The sequence shown here is derived from an EMBL/GenBank/DDBJ whole genome shotgun (WGS) entry which is preliminary data.</text>
</comment>
<keyword evidence="3" id="KW-1185">Reference proteome</keyword>
<evidence type="ECO:0000313" key="3">
    <source>
        <dbReference type="Proteomes" id="UP000268652"/>
    </source>
</evidence>
<dbReference type="EMBL" id="RBDX01000028">
    <property type="protein sequence ID" value="RKN05179.1"/>
    <property type="molecule type" value="Genomic_DNA"/>
</dbReference>
<dbReference type="Proteomes" id="UP000268652">
    <property type="component" value="Unassembled WGS sequence"/>
</dbReference>
<proteinExistence type="predicted"/>
<organism evidence="1 4">
    <name type="scientific">Streptomyces radicis</name>
    <dbReference type="NCBI Taxonomy" id="1750517"/>
    <lineage>
        <taxon>Bacteria</taxon>
        <taxon>Bacillati</taxon>
        <taxon>Actinomycetota</taxon>
        <taxon>Actinomycetes</taxon>
        <taxon>Kitasatosporales</taxon>
        <taxon>Streptomycetaceae</taxon>
        <taxon>Streptomyces</taxon>
    </lineage>
</organism>
<evidence type="ECO:0000313" key="4">
    <source>
        <dbReference type="Proteomes" id="UP000275024"/>
    </source>
</evidence>
<dbReference type="EMBL" id="RBDY01000026">
    <property type="protein sequence ID" value="RKN16712.1"/>
    <property type="molecule type" value="Genomic_DNA"/>
</dbReference>
<evidence type="ECO:0000313" key="2">
    <source>
        <dbReference type="EMBL" id="RKN16712.1"/>
    </source>
</evidence>
<name>A0A3A9VWQ8_9ACTN</name>